<sequence>MSSNNNRTPKSRIPPSASMPILTPTQQQQQGHGGPSKLPKFLQKASQDRARLMTDPLAAVTATGSSASIASSSSSGSGRKGGSQLGGVVKKATQAQTSDSMDEPPVIIEPVPVLTASNPNPCP</sequence>
<gene>
    <name evidence="2" type="ORF">PILCRDRAFT_11032</name>
</gene>
<evidence type="ECO:0000313" key="2">
    <source>
        <dbReference type="EMBL" id="KIM78564.1"/>
    </source>
</evidence>
<dbReference type="HOGENOM" id="CLU_2016122_0_0_1"/>
<dbReference type="EMBL" id="KN833015">
    <property type="protein sequence ID" value="KIM78564.1"/>
    <property type="molecule type" value="Genomic_DNA"/>
</dbReference>
<feature type="region of interest" description="Disordered" evidence="1">
    <location>
        <begin position="1"/>
        <end position="123"/>
    </location>
</feature>
<reference evidence="3" key="2">
    <citation type="submission" date="2015-01" db="EMBL/GenBank/DDBJ databases">
        <title>Evolutionary Origins and Diversification of the Mycorrhizal Mutualists.</title>
        <authorList>
            <consortium name="DOE Joint Genome Institute"/>
            <consortium name="Mycorrhizal Genomics Consortium"/>
            <person name="Kohler A."/>
            <person name="Kuo A."/>
            <person name="Nagy L.G."/>
            <person name="Floudas D."/>
            <person name="Copeland A."/>
            <person name="Barry K.W."/>
            <person name="Cichocki N."/>
            <person name="Veneault-Fourrey C."/>
            <person name="LaButti K."/>
            <person name="Lindquist E.A."/>
            <person name="Lipzen A."/>
            <person name="Lundell T."/>
            <person name="Morin E."/>
            <person name="Murat C."/>
            <person name="Riley R."/>
            <person name="Ohm R."/>
            <person name="Sun H."/>
            <person name="Tunlid A."/>
            <person name="Henrissat B."/>
            <person name="Grigoriev I.V."/>
            <person name="Hibbett D.S."/>
            <person name="Martin F."/>
        </authorList>
    </citation>
    <scope>NUCLEOTIDE SEQUENCE [LARGE SCALE GENOMIC DNA]</scope>
    <source>
        <strain evidence="3">F 1598</strain>
    </source>
</reference>
<feature type="compositionally biased region" description="Low complexity" evidence="1">
    <location>
        <begin position="64"/>
        <end position="77"/>
    </location>
</feature>
<dbReference type="Proteomes" id="UP000054166">
    <property type="component" value="Unassembled WGS sequence"/>
</dbReference>
<accession>A0A0C3FEX3</accession>
<dbReference type="AlphaFoldDB" id="A0A0C3FEX3"/>
<evidence type="ECO:0000256" key="1">
    <source>
        <dbReference type="SAM" id="MobiDB-lite"/>
    </source>
</evidence>
<dbReference type="InParanoid" id="A0A0C3FEX3"/>
<protein>
    <submittedName>
        <fullName evidence="2">Uncharacterized protein</fullName>
    </submittedName>
</protein>
<keyword evidence="3" id="KW-1185">Reference proteome</keyword>
<reference evidence="2 3" key="1">
    <citation type="submission" date="2014-04" db="EMBL/GenBank/DDBJ databases">
        <authorList>
            <consortium name="DOE Joint Genome Institute"/>
            <person name="Kuo A."/>
            <person name="Tarkka M."/>
            <person name="Buscot F."/>
            <person name="Kohler A."/>
            <person name="Nagy L.G."/>
            <person name="Floudas D."/>
            <person name="Copeland A."/>
            <person name="Barry K.W."/>
            <person name="Cichocki N."/>
            <person name="Veneault-Fourrey C."/>
            <person name="LaButti K."/>
            <person name="Lindquist E.A."/>
            <person name="Lipzen A."/>
            <person name="Lundell T."/>
            <person name="Morin E."/>
            <person name="Murat C."/>
            <person name="Sun H."/>
            <person name="Tunlid A."/>
            <person name="Henrissat B."/>
            <person name="Grigoriev I.V."/>
            <person name="Hibbett D.S."/>
            <person name="Martin F."/>
            <person name="Nordberg H.P."/>
            <person name="Cantor M.N."/>
            <person name="Hua S.X."/>
        </authorList>
    </citation>
    <scope>NUCLEOTIDE SEQUENCE [LARGE SCALE GENOMIC DNA]</scope>
    <source>
        <strain evidence="2 3">F 1598</strain>
    </source>
</reference>
<feature type="compositionally biased region" description="Low complexity" evidence="1">
    <location>
        <begin position="103"/>
        <end position="113"/>
    </location>
</feature>
<proteinExistence type="predicted"/>
<name>A0A0C3FEX3_PILCF</name>
<organism evidence="2 3">
    <name type="scientific">Piloderma croceum (strain F 1598)</name>
    <dbReference type="NCBI Taxonomy" id="765440"/>
    <lineage>
        <taxon>Eukaryota</taxon>
        <taxon>Fungi</taxon>
        <taxon>Dikarya</taxon>
        <taxon>Basidiomycota</taxon>
        <taxon>Agaricomycotina</taxon>
        <taxon>Agaricomycetes</taxon>
        <taxon>Agaricomycetidae</taxon>
        <taxon>Atheliales</taxon>
        <taxon>Atheliaceae</taxon>
        <taxon>Piloderma</taxon>
    </lineage>
</organism>
<evidence type="ECO:0000313" key="3">
    <source>
        <dbReference type="Proteomes" id="UP000054166"/>
    </source>
</evidence>